<name>Q8FTS2_COREF</name>
<proteinExistence type="predicted"/>
<dbReference type="AlphaFoldDB" id="Q8FTS2"/>
<sequence length="85" mass="9868">MEQPDKDVIWGSPLPEILGGARSRYQLITEGPSADPGLENSKIRVNSCHRWCFKREISIRDYCSPSPFERGGVKVRRKYQRKPHR</sequence>
<organism evidence="1 2">
    <name type="scientific">Corynebacterium efficiens (strain DSM 44549 / YS-314 / AJ 12310 / JCM 11189 / NBRC 100395)</name>
    <dbReference type="NCBI Taxonomy" id="196164"/>
    <lineage>
        <taxon>Bacteria</taxon>
        <taxon>Bacillati</taxon>
        <taxon>Actinomycetota</taxon>
        <taxon>Actinomycetes</taxon>
        <taxon>Mycobacteriales</taxon>
        <taxon>Corynebacteriaceae</taxon>
        <taxon>Corynebacterium</taxon>
    </lineage>
</organism>
<dbReference type="EMBL" id="BA000035">
    <property type="protein sequence ID" value="BAC18299.1"/>
    <property type="molecule type" value="Genomic_DNA"/>
</dbReference>
<dbReference type="Proteomes" id="UP000001409">
    <property type="component" value="Chromosome"/>
</dbReference>
<dbReference type="STRING" id="196164.gene:10741904"/>
<dbReference type="HOGENOM" id="CLU_2507054_0_0_11"/>
<accession>Q8FTS2</accession>
<protein>
    <submittedName>
        <fullName evidence="1">Uncharacterized protein</fullName>
    </submittedName>
</protein>
<evidence type="ECO:0000313" key="1">
    <source>
        <dbReference type="EMBL" id="BAC18299.1"/>
    </source>
</evidence>
<keyword evidence="2" id="KW-1185">Reference proteome</keyword>
<evidence type="ECO:0000313" key="2">
    <source>
        <dbReference type="Proteomes" id="UP000001409"/>
    </source>
</evidence>
<reference evidence="1 2" key="1">
    <citation type="journal article" date="2003" name="Genome Res.">
        <title>Comparative complete genome sequence analysis of the amino acid replacements responsible for the thermostability of Corynebacterium efficiens.</title>
        <authorList>
            <person name="Nishio Y."/>
            <person name="Nakamura Y."/>
            <person name="Kawarabayasi Y."/>
            <person name="Usuda Y."/>
            <person name="Kimura E."/>
            <person name="Sugimoto S."/>
            <person name="Matsui K."/>
            <person name="Yamagishi A."/>
            <person name="Kikuchi H."/>
            <person name="Ikeo K."/>
            <person name="Gojobori T."/>
        </authorList>
    </citation>
    <scope>NUCLEOTIDE SEQUENCE [LARGE SCALE GENOMIC DNA]</scope>
    <source>
        <strain evidence="2">DSM 44549 / YS-314 / AJ 12310 / JCM 11189 / NBRC 100395</strain>
    </source>
</reference>
<dbReference type="KEGG" id="cef:CE1489"/>